<evidence type="ECO:0000256" key="7">
    <source>
        <dbReference type="PROSITE-ProRule" id="PRU00169"/>
    </source>
</evidence>
<feature type="domain" description="Response regulatory" evidence="9">
    <location>
        <begin position="7"/>
        <end position="125"/>
    </location>
</feature>
<dbReference type="SMART" id="SM00448">
    <property type="entry name" value="REC"/>
    <property type="match status" value="1"/>
</dbReference>
<dbReference type="PANTHER" id="PTHR42872">
    <property type="entry name" value="PROTEIN-GLUTAMATE METHYLESTERASE/PROTEIN-GLUTAMINE GLUTAMINASE"/>
    <property type="match status" value="1"/>
</dbReference>
<protein>
    <recommendedName>
        <fullName evidence="5">Protein-glutamate methylesterase/protein-glutamine glutaminase</fullName>
        <ecNumber evidence="5">3.1.1.61</ecNumber>
        <ecNumber evidence="5">3.5.1.44</ecNumber>
    </recommendedName>
</protein>
<feature type="active site" evidence="5 6">
    <location>
        <position position="216"/>
    </location>
</feature>
<comment type="similarity">
    <text evidence="5">Belongs to the CheB family.</text>
</comment>
<dbReference type="EC" id="3.1.1.61" evidence="5"/>
<dbReference type="InterPro" id="IPR008248">
    <property type="entry name" value="CheB-like"/>
</dbReference>
<keyword evidence="2 5" id="KW-0145">Chemotaxis</keyword>
<evidence type="ECO:0000256" key="3">
    <source>
        <dbReference type="ARBA" id="ARBA00022801"/>
    </source>
</evidence>
<dbReference type="PROSITE" id="PS50122">
    <property type="entry name" value="CHEB"/>
    <property type="match status" value="1"/>
</dbReference>
<keyword evidence="5 7" id="KW-0597">Phosphoprotein</keyword>
<dbReference type="Proteomes" id="UP000029692">
    <property type="component" value="Unassembled WGS sequence"/>
</dbReference>
<evidence type="ECO:0000259" key="10">
    <source>
        <dbReference type="PROSITE" id="PS50122"/>
    </source>
</evidence>
<evidence type="ECO:0000256" key="1">
    <source>
        <dbReference type="ARBA" id="ARBA00022490"/>
    </source>
</evidence>
<feature type="active site" evidence="5 6">
    <location>
        <position position="243"/>
    </location>
</feature>
<comment type="PTM">
    <text evidence="5">Phosphorylated by CheA. Phosphorylation of the N-terminal regulatory domain activates the methylesterase activity.</text>
</comment>
<evidence type="ECO:0000256" key="5">
    <source>
        <dbReference type="HAMAP-Rule" id="MF_00099"/>
    </source>
</evidence>
<dbReference type="CDD" id="cd17541">
    <property type="entry name" value="REC_CheB-like"/>
    <property type="match status" value="1"/>
</dbReference>
<evidence type="ECO:0000313" key="11">
    <source>
        <dbReference type="EMBL" id="KGE71883.1"/>
    </source>
</evidence>
<dbReference type="STRING" id="1480694.DC28_08665"/>
<dbReference type="PIRSF" id="PIRSF000876">
    <property type="entry name" value="RR_chemtxs_CheB"/>
    <property type="match status" value="1"/>
</dbReference>
<evidence type="ECO:0000256" key="4">
    <source>
        <dbReference type="ARBA" id="ARBA00048267"/>
    </source>
</evidence>
<keyword evidence="1 5" id="KW-0963">Cytoplasm</keyword>
<keyword evidence="3 5" id="KW-0378">Hydrolase</keyword>
<dbReference type="GO" id="GO:0005737">
    <property type="term" value="C:cytoplasm"/>
    <property type="evidence" value="ECO:0007669"/>
    <property type="project" value="UniProtKB-SubCell"/>
</dbReference>
<comment type="subcellular location">
    <subcellularLocation>
        <location evidence="5">Cytoplasm</location>
    </subcellularLocation>
</comment>
<reference evidence="11 12" key="1">
    <citation type="submission" date="2014-05" db="EMBL/GenBank/DDBJ databases">
        <title>De novo Genome Sequence of Spirocheata sp.</title>
        <authorList>
            <person name="Shivani Y."/>
            <person name="Subhash Y."/>
            <person name="Tushar L."/>
            <person name="Sasikala C."/>
            <person name="Ramana C.V."/>
        </authorList>
    </citation>
    <scope>NUCLEOTIDE SEQUENCE [LARGE SCALE GENOMIC DNA]</scope>
    <source>
        <strain evidence="11 12">JC230</strain>
    </source>
</reference>
<feature type="domain" description="CheB-type methylesterase" evidence="10">
    <location>
        <begin position="205"/>
        <end position="390"/>
    </location>
</feature>
<dbReference type="GO" id="GO:0006935">
    <property type="term" value="P:chemotaxis"/>
    <property type="evidence" value="ECO:0007669"/>
    <property type="project" value="UniProtKB-UniRule"/>
</dbReference>
<dbReference type="SUPFAM" id="SSF52172">
    <property type="entry name" value="CheY-like"/>
    <property type="match status" value="1"/>
</dbReference>
<accession>A0A098QWW4</accession>
<feature type="active site" evidence="5 6">
    <location>
        <position position="339"/>
    </location>
</feature>
<dbReference type="OrthoDB" id="9793421at2"/>
<dbReference type="PROSITE" id="PS50110">
    <property type="entry name" value="RESPONSE_REGULATORY"/>
    <property type="match status" value="1"/>
</dbReference>
<name>A0A098QWW4_9SPIO</name>
<dbReference type="CDD" id="cd16432">
    <property type="entry name" value="CheB_Rec"/>
    <property type="match status" value="1"/>
</dbReference>
<dbReference type="GO" id="GO:0008984">
    <property type="term" value="F:protein-glutamate methylesterase activity"/>
    <property type="evidence" value="ECO:0007669"/>
    <property type="project" value="UniProtKB-UniRule"/>
</dbReference>
<feature type="modified residue" description="4-aspartylphosphate" evidence="5 7">
    <location>
        <position position="58"/>
    </location>
</feature>
<dbReference type="EMBL" id="JNUP01000064">
    <property type="protein sequence ID" value="KGE71883.1"/>
    <property type="molecule type" value="Genomic_DNA"/>
</dbReference>
<sequence>MEKKPIQVLVVDDSALMRNIVSRIVDSAPDLEVAGKAMNGRFALQKIETLKPDLIILDLEMPDINGLEFLQERRKREIDIPVIVLSAVARRGASITMEALSLGAADFIMKPTGGNPDEVQQIASQLIELARSYGATYRQSHGLAPIGLKPGTEETQKKSPGSATAPAEIPGLRTRQDQAIPGKPGRIPSSPSGVPLRKRSRAGGPGPLELIALGISTGGPNALRQVFSGLDPELQTPILVVQHMPAGFTLEFAKSLDRICPMEVKEAEEGDLVRPGRILIAPGDYHIVLERKRLATIVHLDSGPAKNGHRPSADVLFESAASIYGNRCMGVIMTGMGRDGAEHIGDIWEAGGITLGQDQQSSVVYGMPRVAYEYGHILKQVSLSDMAKAICDYAAELV</sequence>
<evidence type="ECO:0000259" key="9">
    <source>
        <dbReference type="PROSITE" id="PS50110"/>
    </source>
</evidence>
<dbReference type="PANTHER" id="PTHR42872:SF6">
    <property type="entry name" value="PROTEIN-GLUTAMATE METHYLESTERASE_PROTEIN-GLUTAMINE GLUTAMINASE"/>
    <property type="match status" value="1"/>
</dbReference>
<keyword evidence="12" id="KW-1185">Reference proteome</keyword>
<dbReference type="GO" id="GO:0050568">
    <property type="term" value="F:protein-glutamine glutaminase activity"/>
    <property type="evidence" value="ECO:0007669"/>
    <property type="project" value="UniProtKB-UniRule"/>
</dbReference>
<comment type="function">
    <text evidence="5">Involved in chemotaxis. Part of a chemotaxis signal transduction system that modulates chemotaxis in response to various stimuli. Catalyzes the demethylation of specific methylglutamate residues introduced into the chemoreceptors (methyl-accepting chemotaxis proteins or MCP) by CheR. Also mediates the irreversible deamidation of specific glutamine residues to glutamic acid.</text>
</comment>
<comment type="catalytic activity">
    <reaction evidence="5">
        <text>L-glutaminyl-[protein] + H2O = L-glutamyl-[protein] + NH4(+)</text>
        <dbReference type="Rhea" id="RHEA:16441"/>
        <dbReference type="Rhea" id="RHEA-COMP:10207"/>
        <dbReference type="Rhea" id="RHEA-COMP:10208"/>
        <dbReference type="ChEBI" id="CHEBI:15377"/>
        <dbReference type="ChEBI" id="CHEBI:28938"/>
        <dbReference type="ChEBI" id="CHEBI:29973"/>
        <dbReference type="ChEBI" id="CHEBI:30011"/>
        <dbReference type="EC" id="3.5.1.44"/>
    </reaction>
</comment>
<dbReference type="Pfam" id="PF01339">
    <property type="entry name" value="CheB_methylest"/>
    <property type="match status" value="1"/>
</dbReference>
<dbReference type="NCBIfam" id="NF001965">
    <property type="entry name" value="PRK00742.1"/>
    <property type="match status" value="1"/>
</dbReference>
<dbReference type="RefSeq" id="WP_037547728.1">
    <property type="nucleotide sequence ID" value="NZ_JNUP01000064.1"/>
</dbReference>
<gene>
    <name evidence="5" type="primary">cheB</name>
    <name evidence="11" type="ORF">DC28_08665</name>
</gene>
<dbReference type="Gene3D" id="3.40.50.2300">
    <property type="match status" value="1"/>
</dbReference>
<dbReference type="EC" id="3.5.1.44" evidence="5"/>
<dbReference type="HAMAP" id="MF_00099">
    <property type="entry name" value="CheB_chemtxs"/>
    <property type="match status" value="1"/>
</dbReference>
<dbReference type="eggNOG" id="COG2201">
    <property type="taxonomic scope" value="Bacteria"/>
</dbReference>
<dbReference type="Pfam" id="PF00072">
    <property type="entry name" value="Response_reg"/>
    <property type="match status" value="1"/>
</dbReference>
<dbReference type="AlphaFoldDB" id="A0A098QWW4"/>
<evidence type="ECO:0000256" key="8">
    <source>
        <dbReference type="SAM" id="MobiDB-lite"/>
    </source>
</evidence>
<evidence type="ECO:0000256" key="2">
    <source>
        <dbReference type="ARBA" id="ARBA00022500"/>
    </source>
</evidence>
<dbReference type="GO" id="GO:0000156">
    <property type="term" value="F:phosphorelay response regulator activity"/>
    <property type="evidence" value="ECO:0007669"/>
    <property type="project" value="InterPro"/>
</dbReference>
<organism evidence="11 12">
    <name type="scientific">Spirochaeta lutea</name>
    <dbReference type="NCBI Taxonomy" id="1480694"/>
    <lineage>
        <taxon>Bacteria</taxon>
        <taxon>Pseudomonadati</taxon>
        <taxon>Spirochaetota</taxon>
        <taxon>Spirochaetia</taxon>
        <taxon>Spirochaetales</taxon>
        <taxon>Spirochaetaceae</taxon>
        <taxon>Spirochaeta</taxon>
    </lineage>
</organism>
<comment type="domain">
    <text evidence="5">Contains a C-terminal catalytic domain, and an N-terminal region which modulates catalytic activity.</text>
</comment>
<dbReference type="Gene3D" id="3.40.50.180">
    <property type="entry name" value="Methylesterase CheB, C-terminal domain"/>
    <property type="match status" value="1"/>
</dbReference>
<comment type="catalytic activity">
    <reaction evidence="4 5">
        <text>[protein]-L-glutamate 5-O-methyl ester + H2O = L-glutamyl-[protein] + methanol + H(+)</text>
        <dbReference type="Rhea" id="RHEA:23236"/>
        <dbReference type="Rhea" id="RHEA-COMP:10208"/>
        <dbReference type="Rhea" id="RHEA-COMP:10311"/>
        <dbReference type="ChEBI" id="CHEBI:15377"/>
        <dbReference type="ChEBI" id="CHEBI:15378"/>
        <dbReference type="ChEBI" id="CHEBI:17790"/>
        <dbReference type="ChEBI" id="CHEBI:29973"/>
        <dbReference type="ChEBI" id="CHEBI:82795"/>
        <dbReference type="EC" id="3.1.1.61"/>
    </reaction>
</comment>
<dbReference type="SUPFAM" id="SSF52738">
    <property type="entry name" value="Methylesterase CheB, C-terminal domain"/>
    <property type="match status" value="1"/>
</dbReference>
<dbReference type="InterPro" id="IPR001789">
    <property type="entry name" value="Sig_transdc_resp-reg_receiver"/>
</dbReference>
<proteinExistence type="inferred from homology"/>
<feature type="region of interest" description="Disordered" evidence="8">
    <location>
        <begin position="145"/>
        <end position="201"/>
    </location>
</feature>
<evidence type="ECO:0000313" key="12">
    <source>
        <dbReference type="Proteomes" id="UP000029692"/>
    </source>
</evidence>
<dbReference type="InterPro" id="IPR011006">
    <property type="entry name" value="CheY-like_superfamily"/>
</dbReference>
<evidence type="ECO:0000256" key="6">
    <source>
        <dbReference type="PROSITE-ProRule" id="PRU00050"/>
    </source>
</evidence>
<dbReference type="InterPro" id="IPR000673">
    <property type="entry name" value="Sig_transdc_resp-reg_Me-estase"/>
</dbReference>
<comment type="caution">
    <text evidence="11">The sequence shown here is derived from an EMBL/GenBank/DDBJ whole genome shotgun (WGS) entry which is preliminary data.</text>
</comment>
<dbReference type="InterPro" id="IPR035909">
    <property type="entry name" value="CheB_C"/>
</dbReference>